<reference evidence="8 9" key="1">
    <citation type="submission" date="2019-03" db="EMBL/GenBank/DDBJ databases">
        <title>Genomic Encyclopedia of Type Strains, Phase IV (KMG-IV): sequencing the most valuable type-strain genomes for metagenomic binning, comparative biology and taxonomic classification.</title>
        <authorList>
            <person name="Goeker M."/>
        </authorList>
    </citation>
    <scope>NUCLEOTIDE SEQUENCE [LARGE SCALE GENOMIC DNA]</scope>
    <source>
        <strain evidence="8 9">DSM 21944</strain>
    </source>
</reference>
<dbReference type="InterPro" id="IPR023828">
    <property type="entry name" value="Peptidase_S8_Ser-AS"/>
</dbReference>
<dbReference type="Gene3D" id="2.60.120.380">
    <property type="match status" value="1"/>
</dbReference>
<dbReference type="RefSeq" id="WP_164483892.1">
    <property type="nucleotide sequence ID" value="NZ_JBHLWF010000033.1"/>
</dbReference>
<dbReference type="GO" id="GO:0006508">
    <property type="term" value="P:proteolysis"/>
    <property type="evidence" value="ECO:0007669"/>
    <property type="project" value="UniProtKB-KW"/>
</dbReference>
<evidence type="ECO:0000259" key="7">
    <source>
        <dbReference type="Pfam" id="PF00082"/>
    </source>
</evidence>
<feature type="chain" id="PRO_5020545031" evidence="6">
    <location>
        <begin position="26"/>
        <end position="922"/>
    </location>
</feature>
<comment type="similarity">
    <text evidence="1 5">Belongs to the peptidase S8 family.</text>
</comment>
<dbReference type="EMBL" id="SMAF01000010">
    <property type="protein sequence ID" value="TCS97984.1"/>
    <property type="molecule type" value="Genomic_DNA"/>
</dbReference>
<evidence type="ECO:0000256" key="2">
    <source>
        <dbReference type="ARBA" id="ARBA00022670"/>
    </source>
</evidence>
<evidence type="ECO:0000256" key="1">
    <source>
        <dbReference type="ARBA" id="ARBA00011073"/>
    </source>
</evidence>
<dbReference type="PROSITE" id="PS51257">
    <property type="entry name" value="PROKAR_LIPOPROTEIN"/>
    <property type="match status" value="1"/>
</dbReference>
<dbReference type="AlphaFoldDB" id="A0A4R3LHR5"/>
<evidence type="ECO:0000313" key="8">
    <source>
        <dbReference type="EMBL" id="TCS97984.1"/>
    </source>
</evidence>
<keyword evidence="9" id="KW-1185">Reference proteome</keyword>
<comment type="caution">
    <text evidence="5">Lacks conserved residue(s) required for the propagation of feature annotation.</text>
</comment>
<dbReference type="InterPro" id="IPR051048">
    <property type="entry name" value="Peptidase_S8/S53_subtilisin"/>
</dbReference>
<dbReference type="SUPFAM" id="SSF49785">
    <property type="entry name" value="Galactose-binding domain-like"/>
    <property type="match status" value="1"/>
</dbReference>
<feature type="domain" description="Peptidase S8/S53" evidence="7">
    <location>
        <begin position="298"/>
        <end position="601"/>
    </location>
</feature>
<dbReference type="InterPro" id="IPR036852">
    <property type="entry name" value="Peptidase_S8/S53_dom_sf"/>
</dbReference>
<dbReference type="InterPro" id="IPR015500">
    <property type="entry name" value="Peptidase_S8_subtilisin-rel"/>
</dbReference>
<dbReference type="GO" id="GO:0004252">
    <property type="term" value="F:serine-type endopeptidase activity"/>
    <property type="evidence" value="ECO:0007669"/>
    <property type="project" value="InterPro"/>
</dbReference>
<evidence type="ECO:0000313" key="9">
    <source>
        <dbReference type="Proteomes" id="UP000294599"/>
    </source>
</evidence>
<keyword evidence="2" id="KW-0645">Protease</keyword>
<gene>
    <name evidence="8" type="ORF">EDC25_11045</name>
</gene>
<evidence type="ECO:0000256" key="6">
    <source>
        <dbReference type="SAM" id="SignalP"/>
    </source>
</evidence>
<dbReference type="PROSITE" id="PS00138">
    <property type="entry name" value="SUBTILASE_SER"/>
    <property type="match status" value="1"/>
</dbReference>
<proteinExistence type="inferred from homology"/>
<dbReference type="InterPro" id="IPR008979">
    <property type="entry name" value="Galactose-bd-like_sf"/>
</dbReference>
<keyword evidence="6" id="KW-0732">Signal</keyword>
<accession>A0A4R3LHR5</accession>
<dbReference type="PANTHER" id="PTHR43399">
    <property type="entry name" value="SUBTILISIN-RELATED"/>
    <property type="match status" value="1"/>
</dbReference>
<evidence type="ECO:0000256" key="5">
    <source>
        <dbReference type="PROSITE-ProRule" id="PRU01240"/>
    </source>
</evidence>
<protein>
    <submittedName>
        <fullName evidence="8">Subtilase family protein</fullName>
    </submittedName>
</protein>
<keyword evidence="4" id="KW-0720">Serine protease</keyword>
<dbReference type="Gene3D" id="3.40.50.200">
    <property type="entry name" value="Peptidase S8/S53 domain"/>
    <property type="match status" value="1"/>
</dbReference>
<organism evidence="8 9">
    <name type="scientific">Pseudofulvimonas gallinarii</name>
    <dbReference type="NCBI Taxonomy" id="634155"/>
    <lineage>
        <taxon>Bacteria</taxon>
        <taxon>Pseudomonadati</taxon>
        <taxon>Pseudomonadota</taxon>
        <taxon>Gammaproteobacteria</taxon>
        <taxon>Lysobacterales</taxon>
        <taxon>Rhodanobacteraceae</taxon>
        <taxon>Pseudofulvimonas</taxon>
    </lineage>
</organism>
<name>A0A4R3LHR5_9GAMM</name>
<dbReference type="InterPro" id="IPR000209">
    <property type="entry name" value="Peptidase_S8/S53_dom"/>
</dbReference>
<dbReference type="SUPFAM" id="SSF52743">
    <property type="entry name" value="Subtilisin-like"/>
    <property type="match status" value="1"/>
</dbReference>
<feature type="signal peptide" evidence="6">
    <location>
        <begin position="1"/>
        <end position="25"/>
    </location>
</feature>
<comment type="caution">
    <text evidence="8">The sequence shown here is derived from an EMBL/GenBank/DDBJ whole genome shotgun (WGS) entry which is preliminary data.</text>
</comment>
<dbReference type="PANTHER" id="PTHR43399:SF4">
    <property type="entry name" value="CELL WALL-ASSOCIATED PROTEASE"/>
    <property type="match status" value="1"/>
</dbReference>
<dbReference type="Pfam" id="PF00082">
    <property type="entry name" value="Peptidase_S8"/>
    <property type="match status" value="1"/>
</dbReference>
<dbReference type="PROSITE" id="PS51892">
    <property type="entry name" value="SUBTILASE"/>
    <property type="match status" value="1"/>
</dbReference>
<dbReference type="Proteomes" id="UP000294599">
    <property type="component" value="Unassembled WGS sequence"/>
</dbReference>
<sequence>MRRAHPLVTASVTALSLAAACAAAAVNPPAADDAWARVEMDRDTLTAWLGPVAGVDYGAFQWIPAHLLATRAPVDPARVTVIEAPFRITLGGESFDPADRPLTFAGRESTAATGPGWWLVQFVGPTRRDWLGDLTARGLKPVQYIHPFTYVTWGEAATVASLQEAGLPQVRAVSEFRPDYKFRPDEGFPPAVGHQREMMALVANEYVPTLQGRMGAVGAAIRAITAVNSLLSVIYLSATGIRGGEIAEFPEVYALQDVPMDGGVRGEIQNQVNAGQLDASGRAHTGYLAWLDGTGHDGSTVTVSVVDESGFRASHLDLADNVSGCVPLPGPLSSCSGNAYSDHATHVAGAIAGTGASGIVDGEGFLRGIGVAPGARIVAQDFVPLLSYEEGGMVPDGMSVIFTEAVRSGALISNHSWGPSSTARGYDIPTLQVDIGTRDADPATTKNEPLLAVWAIMNGQGDRMTGPCAPASLGSPDEAKNILAVGATYLLDGAGQRAGEFDRLAHVSAHGNACDGRRVPHLVAPGCTTDNASAAGDRSHSRASSFCGTSMAAPNVSGAAALFSAQHYARTRMPPSPALVKAALTAVAHDLAGQRNANTQGEVVMGHRPDRFQGFGRLDLDAAVNPAAEVIHVDQTHVFHESGEEWLLQVEADDPDLPVQVMLAWTDAPGHGLGGATAAWVNDLDLRVRAGAHAFRGNAVGADGWSSAGGVPDGANNLEGVFLSPAQHGGDVLEIAVLATNIAGDALAPRNPQLAGPRQDFALACYNCTTRIDAKSTAVDLALQAPSTTPVVTPGGTVALPFSIVQPGPGKTQKLRVDLELPEGLWHVRRSDNGAWECVGGGRHVRCTTAADAMPGTVTAGDVLVRAHADLQPGRLLSGVARVRARDNSDPAGSNNAVTIAVQVMPLQDLLLVDGFEGGGPH</sequence>
<evidence type="ECO:0000256" key="4">
    <source>
        <dbReference type="ARBA" id="ARBA00022825"/>
    </source>
</evidence>
<dbReference type="PRINTS" id="PR00723">
    <property type="entry name" value="SUBTILISIN"/>
</dbReference>
<evidence type="ECO:0000256" key="3">
    <source>
        <dbReference type="ARBA" id="ARBA00022801"/>
    </source>
</evidence>
<keyword evidence="3" id="KW-0378">Hydrolase</keyword>